<name>A0ABT6N974_9FIRM</name>
<organism evidence="1 2">
    <name type="scientific">Fusibacter bizertensis</name>
    <dbReference type="NCBI Taxonomy" id="1488331"/>
    <lineage>
        <taxon>Bacteria</taxon>
        <taxon>Bacillati</taxon>
        <taxon>Bacillota</taxon>
        <taxon>Clostridia</taxon>
        <taxon>Eubacteriales</taxon>
        <taxon>Eubacteriales Family XII. Incertae Sedis</taxon>
        <taxon>Fusibacter</taxon>
    </lineage>
</organism>
<gene>
    <name evidence="1" type="ORF">QE109_02330</name>
</gene>
<dbReference type="EMBL" id="JARYZI010000001">
    <property type="protein sequence ID" value="MDH8676964.1"/>
    <property type="molecule type" value="Genomic_DNA"/>
</dbReference>
<evidence type="ECO:0008006" key="3">
    <source>
        <dbReference type="Google" id="ProtNLM"/>
    </source>
</evidence>
<evidence type="ECO:0000313" key="2">
    <source>
        <dbReference type="Proteomes" id="UP001158045"/>
    </source>
</evidence>
<reference evidence="1 2" key="1">
    <citation type="submission" date="2023-04" db="EMBL/GenBank/DDBJ databases">
        <title>Fusibacter bizertensis strain WBS, isolated from littoral bottom sediments of the Arctic seas - biochemical and genomic analysis.</title>
        <authorList>
            <person name="Brioukhanov A.L."/>
        </authorList>
    </citation>
    <scope>NUCLEOTIDE SEQUENCE [LARGE SCALE GENOMIC DNA]</scope>
    <source>
        <strain evidence="1 2">WBS</strain>
    </source>
</reference>
<accession>A0ABT6N974</accession>
<keyword evidence="2" id="KW-1185">Reference proteome</keyword>
<protein>
    <recommendedName>
        <fullName evidence="3">Restriction endonuclease type IV Mrr domain-containing protein</fullName>
    </recommendedName>
</protein>
<dbReference type="RefSeq" id="WP_281092764.1">
    <property type="nucleotide sequence ID" value="NZ_JARYZI010000001.1"/>
</dbReference>
<sequence>MNKNLDVYKQFEELVYKTMSFYFDLKREKPLSLNGLRYETDYIAYENNNKAILEIKLYKSHKINMNILITAIEKLKFKGNISGILNLVLIVSIKIDKNIKKDLEHTYQVSIIDIDNLLHLSKFDNSIYSRFFNLINTTTENENSIASDEYNIQEVFKKSSIISSFYSHSSKDYDIERKKGFSLINRLKALKSSKEYYRDYELLLLEILEFLFEGDLVGWHSQKSTTDDLNRFDLICRIDSDIGIWKLFTYDFKSRYLLFEFKNYSQKIKQTQIYTTEKYLFEKALRTVAIIISKKGADDGALSATHGVLRETGKLIINMNDADIVRMITMKLDGSDATEVIMEKVDDFLLRLSK</sequence>
<comment type="caution">
    <text evidence="1">The sequence shown here is derived from an EMBL/GenBank/DDBJ whole genome shotgun (WGS) entry which is preliminary data.</text>
</comment>
<evidence type="ECO:0000313" key="1">
    <source>
        <dbReference type="EMBL" id="MDH8676964.1"/>
    </source>
</evidence>
<dbReference type="Proteomes" id="UP001158045">
    <property type="component" value="Unassembled WGS sequence"/>
</dbReference>
<proteinExistence type="predicted"/>